<dbReference type="InterPro" id="IPR044852">
    <property type="entry name" value="WBP2-like"/>
</dbReference>
<sequence length="170" mass="19144">MSINWVTVENGSPLELPGERFQFQKFGAAIELWHPRPVPGQTATTRISSNRGTIYVSNKRVVFHPQSPHNFTVVGRGDREFRSFACDLAKMYQCQLVQPWFGANYWQADIVPTKVNGGLEPDSDLWKLKIVFKEGGVFDFTEAVSKAQAEARHLQQDGLDEALPAYSELS</sequence>
<keyword evidence="2" id="KW-1185">Reference proteome</keyword>
<dbReference type="EMBL" id="CP014501">
    <property type="protein sequence ID" value="ANB11961.1"/>
    <property type="molecule type" value="Genomic_DNA"/>
</dbReference>
<proteinExistence type="predicted"/>
<name>A0A167CPS5_9ASCO</name>
<reference evidence="1 2" key="1">
    <citation type="submission" date="2016-02" db="EMBL/GenBank/DDBJ databases">
        <title>Complete genome sequence and transcriptome regulation of the pentose utilising yeast Sugiyamaella lignohabitans.</title>
        <authorList>
            <person name="Bellasio M."/>
            <person name="Peymann A."/>
            <person name="Valli M."/>
            <person name="Sipitzky M."/>
            <person name="Graf A."/>
            <person name="Sauer M."/>
            <person name="Marx H."/>
            <person name="Mattanovich D."/>
        </authorList>
    </citation>
    <scope>NUCLEOTIDE SEQUENCE [LARGE SCALE GENOMIC DNA]</scope>
    <source>
        <strain evidence="1 2">CBS 10342</strain>
    </source>
</reference>
<accession>A0A167CPS5</accession>
<dbReference type="PANTHER" id="PTHR31606:SF1">
    <property type="entry name" value="WW DOMAIN BINDING PROTEIN 2, ISOFORM E"/>
    <property type="match status" value="1"/>
</dbReference>
<dbReference type="CDD" id="cd13214">
    <property type="entry name" value="PH-GRAM_WBP2"/>
    <property type="match status" value="1"/>
</dbReference>
<dbReference type="GO" id="GO:0005634">
    <property type="term" value="C:nucleus"/>
    <property type="evidence" value="ECO:0007669"/>
    <property type="project" value="TreeGrafter"/>
</dbReference>
<dbReference type="GeneID" id="30033730"/>
<dbReference type="AlphaFoldDB" id="A0A167CPS5"/>
<dbReference type="SUPFAM" id="SSF50729">
    <property type="entry name" value="PH domain-like"/>
    <property type="match status" value="1"/>
</dbReference>
<dbReference type="GO" id="GO:0003713">
    <property type="term" value="F:transcription coactivator activity"/>
    <property type="evidence" value="ECO:0007669"/>
    <property type="project" value="InterPro"/>
</dbReference>
<dbReference type="RefSeq" id="XP_018734438.1">
    <property type="nucleotide sequence ID" value="XM_018878792.1"/>
</dbReference>
<evidence type="ECO:0000313" key="1">
    <source>
        <dbReference type="EMBL" id="ANB11961.1"/>
    </source>
</evidence>
<gene>
    <name evidence="1" type="ORF">AWJ20_188</name>
</gene>
<dbReference type="PANTHER" id="PTHR31606">
    <property type="entry name" value="WW DOMAIN BINDING PROTEIN 2, ISOFORM E"/>
    <property type="match status" value="1"/>
</dbReference>
<evidence type="ECO:0000313" key="2">
    <source>
        <dbReference type="Proteomes" id="UP000189580"/>
    </source>
</evidence>
<dbReference type="OrthoDB" id="1259151at2759"/>
<dbReference type="GO" id="GO:0031490">
    <property type="term" value="F:chromatin DNA binding"/>
    <property type="evidence" value="ECO:0007669"/>
    <property type="project" value="TreeGrafter"/>
</dbReference>
<dbReference type="KEGG" id="slb:AWJ20_188"/>
<dbReference type="Proteomes" id="UP000189580">
    <property type="component" value="Chromosome a"/>
</dbReference>
<protein>
    <submittedName>
        <fullName evidence="1">Uncharacterized protein</fullName>
    </submittedName>
</protein>
<organism evidence="1 2">
    <name type="scientific">Sugiyamaella lignohabitans</name>
    <dbReference type="NCBI Taxonomy" id="796027"/>
    <lineage>
        <taxon>Eukaryota</taxon>
        <taxon>Fungi</taxon>
        <taxon>Dikarya</taxon>
        <taxon>Ascomycota</taxon>
        <taxon>Saccharomycotina</taxon>
        <taxon>Dipodascomycetes</taxon>
        <taxon>Dipodascales</taxon>
        <taxon>Trichomonascaceae</taxon>
        <taxon>Sugiyamaella</taxon>
    </lineage>
</organism>